<protein>
    <recommendedName>
        <fullName evidence="3">F-box domain-containing protein</fullName>
    </recommendedName>
</protein>
<evidence type="ECO:0000313" key="2">
    <source>
        <dbReference type="Proteomes" id="UP000219338"/>
    </source>
</evidence>
<accession>A0A284R2T8</accession>
<dbReference type="OrthoDB" id="2745898at2759"/>
<dbReference type="AlphaFoldDB" id="A0A284R2T8"/>
<name>A0A284R2T8_ARMOS</name>
<organism evidence="1 2">
    <name type="scientific">Armillaria ostoyae</name>
    <name type="common">Armillaria root rot fungus</name>
    <dbReference type="NCBI Taxonomy" id="47428"/>
    <lineage>
        <taxon>Eukaryota</taxon>
        <taxon>Fungi</taxon>
        <taxon>Dikarya</taxon>
        <taxon>Basidiomycota</taxon>
        <taxon>Agaricomycotina</taxon>
        <taxon>Agaricomycetes</taxon>
        <taxon>Agaricomycetidae</taxon>
        <taxon>Agaricales</taxon>
        <taxon>Marasmiineae</taxon>
        <taxon>Physalacriaceae</taxon>
        <taxon>Armillaria</taxon>
    </lineage>
</organism>
<dbReference type="Gene3D" id="3.80.10.10">
    <property type="entry name" value="Ribonuclease Inhibitor"/>
    <property type="match status" value="1"/>
</dbReference>
<reference evidence="2" key="1">
    <citation type="journal article" date="2017" name="Nat. Ecol. Evol.">
        <title>Genome expansion and lineage-specific genetic innovations in the forest pathogenic fungi Armillaria.</title>
        <authorList>
            <person name="Sipos G."/>
            <person name="Prasanna A.N."/>
            <person name="Walter M.C."/>
            <person name="O'Connor E."/>
            <person name="Balint B."/>
            <person name="Krizsan K."/>
            <person name="Kiss B."/>
            <person name="Hess J."/>
            <person name="Varga T."/>
            <person name="Slot J."/>
            <person name="Riley R."/>
            <person name="Boka B."/>
            <person name="Rigling D."/>
            <person name="Barry K."/>
            <person name="Lee J."/>
            <person name="Mihaltcheva S."/>
            <person name="LaButti K."/>
            <person name="Lipzen A."/>
            <person name="Waldron R."/>
            <person name="Moloney N.M."/>
            <person name="Sperisen C."/>
            <person name="Kredics L."/>
            <person name="Vagvoelgyi C."/>
            <person name="Patrignani A."/>
            <person name="Fitzpatrick D."/>
            <person name="Nagy I."/>
            <person name="Doyle S."/>
            <person name="Anderson J.B."/>
            <person name="Grigoriev I.V."/>
            <person name="Gueldener U."/>
            <person name="Muensterkoetter M."/>
            <person name="Nagy L.G."/>
        </authorList>
    </citation>
    <scope>NUCLEOTIDE SEQUENCE [LARGE SCALE GENOMIC DNA]</scope>
    <source>
        <strain evidence="2">C18/9</strain>
    </source>
</reference>
<dbReference type="Proteomes" id="UP000219338">
    <property type="component" value="Unassembled WGS sequence"/>
</dbReference>
<gene>
    <name evidence="1" type="ORF">ARMOST_06340</name>
</gene>
<dbReference type="OMA" id="NDNCAAH"/>
<evidence type="ECO:0000313" key="1">
    <source>
        <dbReference type="EMBL" id="SJL02995.1"/>
    </source>
</evidence>
<proteinExistence type="predicted"/>
<sequence length="402" mass="45897">MARFPQEIIDAVIDEVQNSSPSPCLYNNLSRCSLVCHSFLPRSRKHLFSSIALTSDGHHSWTTFHDRVFKPSPEIMSMILSVALSSGDGHDVEEDHIIYTLLAAMRNLRHVKLSSGFPGNGALRALRSHADNIISLRFTDVTFQHSATFFDILAMFPNLRLLAIKNLGYKARIPEMALGRRGESLRHLESFYFHATNYTGMAAFRELVEQEDIVSSFCLRQCALSLWDRDDILRAKTILNGSLETLDSLHLIYNTQINFCDILDILDFNLFNLPHLSITTFLPPNFRFTDMDEFEQGIRRCVLDEQLALEEFTLRVYPNDNCAAHSLWKVLDTLLSGPRFTRFRHLEIDLILSYRGLTDDGMAQTIRRQFTALNEKDGVQLSCRCSYGDLDDSQLDMHPGLL</sequence>
<dbReference type="EMBL" id="FUEG01000004">
    <property type="protein sequence ID" value="SJL02995.1"/>
    <property type="molecule type" value="Genomic_DNA"/>
</dbReference>
<dbReference type="InterPro" id="IPR032675">
    <property type="entry name" value="LRR_dom_sf"/>
</dbReference>
<dbReference type="SUPFAM" id="SSF52047">
    <property type="entry name" value="RNI-like"/>
    <property type="match status" value="1"/>
</dbReference>
<keyword evidence="2" id="KW-1185">Reference proteome</keyword>
<evidence type="ECO:0008006" key="3">
    <source>
        <dbReference type="Google" id="ProtNLM"/>
    </source>
</evidence>